<evidence type="ECO:0000313" key="2">
    <source>
        <dbReference type="EMBL" id="KAL3108519.1"/>
    </source>
</evidence>
<feature type="region of interest" description="Disordered" evidence="1">
    <location>
        <begin position="1"/>
        <end position="62"/>
    </location>
</feature>
<comment type="caution">
    <text evidence="2">The sequence shown here is derived from an EMBL/GenBank/DDBJ whole genome shotgun (WGS) entry which is preliminary data.</text>
</comment>
<gene>
    <name evidence="2" type="ORF">niasHT_015441</name>
</gene>
<evidence type="ECO:0000313" key="3">
    <source>
        <dbReference type="Proteomes" id="UP001620626"/>
    </source>
</evidence>
<evidence type="ECO:0000256" key="1">
    <source>
        <dbReference type="SAM" id="MobiDB-lite"/>
    </source>
</evidence>
<feature type="compositionally biased region" description="Basic residues" evidence="1">
    <location>
        <begin position="222"/>
        <end position="240"/>
    </location>
</feature>
<dbReference type="PANTHER" id="PTHR21838">
    <property type="entry name" value="COILED-COIL DOMAIN-CONTAINING PROTEIN 137"/>
    <property type="match status" value="1"/>
</dbReference>
<feature type="compositionally biased region" description="Basic and acidic residues" evidence="1">
    <location>
        <begin position="210"/>
        <end position="221"/>
    </location>
</feature>
<proteinExistence type="predicted"/>
<reference evidence="2 3" key="1">
    <citation type="submission" date="2024-10" db="EMBL/GenBank/DDBJ databases">
        <authorList>
            <person name="Kim D."/>
        </authorList>
    </citation>
    <scope>NUCLEOTIDE SEQUENCE [LARGE SCALE GENOMIC DNA]</scope>
    <source>
        <strain evidence="2">BH-2024</strain>
    </source>
</reference>
<accession>A0ABD2L1X3</accession>
<dbReference type="EMBL" id="JBICBT010000590">
    <property type="protein sequence ID" value="KAL3108519.1"/>
    <property type="molecule type" value="Genomic_DNA"/>
</dbReference>
<sequence length="294" mass="34716">MGRHRRYPMKKTAKNTNQAQKIERLSFDTDQTPLQTPKDSRKNKNMNKKPPNSMLEEQPTTWKEQMLKKLTDEVAQQKNKMQKRNKKPKNRLLEETQKLGYHHMPWESAKTLIYRIQQDQNKAINDELLKARFAKAGRDVKEIAEEYKIMDEKNKMKKDRRKALYEKQSKLRAKEKDIEEGNGKNSEEEMDQNEMEEEGREDGRDEEAQEEKGTGPKESTSKRKRLRKAVKIQLKRKRTKSQATKELILNAREVIPFGDRVDAPPTFTSELARTIRPLHERAGNKELLLKRLLH</sequence>
<dbReference type="AlphaFoldDB" id="A0ABD2L1X3"/>
<feature type="compositionally biased region" description="Polar residues" evidence="1">
    <location>
        <begin position="28"/>
        <end position="37"/>
    </location>
</feature>
<protein>
    <submittedName>
        <fullName evidence="2">Uncharacterized protein</fullName>
    </submittedName>
</protein>
<feature type="compositionally biased region" description="Basic residues" evidence="1">
    <location>
        <begin position="1"/>
        <end position="13"/>
    </location>
</feature>
<keyword evidence="3" id="KW-1185">Reference proteome</keyword>
<feature type="compositionally biased region" description="Acidic residues" evidence="1">
    <location>
        <begin position="188"/>
        <end position="209"/>
    </location>
</feature>
<dbReference type="InterPro" id="IPR026680">
    <property type="entry name" value="CCDC137"/>
</dbReference>
<organism evidence="2 3">
    <name type="scientific">Heterodera trifolii</name>
    <dbReference type="NCBI Taxonomy" id="157864"/>
    <lineage>
        <taxon>Eukaryota</taxon>
        <taxon>Metazoa</taxon>
        <taxon>Ecdysozoa</taxon>
        <taxon>Nematoda</taxon>
        <taxon>Chromadorea</taxon>
        <taxon>Rhabditida</taxon>
        <taxon>Tylenchina</taxon>
        <taxon>Tylenchomorpha</taxon>
        <taxon>Tylenchoidea</taxon>
        <taxon>Heteroderidae</taxon>
        <taxon>Heteroderinae</taxon>
        <taxon>Heterodera</taxon>
    </lineage>
</organism>
<name>A0ABD2L1X3_9BILA</name>
<dbReference type="Proteomes" id="UP001620626">
    <property type="component" value="Unassembled WGS sequence"/>
</dbReference>
<dbReference type="PANTHER" id="PTHR21838:SF2">
    <property type="entry name" value="COILED-COIL DOMAIN-CONTAINING PROTEIN 137"/>
    <property type="match status" value="1"/>
</dbReference>
<feature type="region of interest" description="Disordered" evidence="1">
    <location>
        <begin position="156"/>
        <end position="241"/>
    </location>
</feature>
<feature type="compositionally biased region" description="Basic and acidic residues" evidence="1">
    <location>
        <begin position="162"/>
        <end position="187"/>
    </location>
</feature>